<reference evidence="1 2" key="1">
    <citation type="journal article" date="2013" name="ISME J.">
        <title>Comparative genomics of pathogenic lineages of Vibrio nigripulchritudo identifies virulence-associated traits.</title>
        <authorList>
            <person name="Goudenege D."/>
            <person name="Labreuche Y."/>
            <person name="Krin E."/>
            <person name="Ansquer D."/>
            <person name="Mangenot S."/>
            <person name="Calteau A."/>
            <person name="Medigue C."/>
            <person name="Mazel D."/>
            <person name="Polz M.F."/>
            <person name="Le Roux F."/>
        </authorList>
    </citation>
    <scope>NUCLEOTIDE SEQUENCE [LARGE SCALE GENOMIC DNA]</scope>
    <source>
        <strain evidence="1 2">SOn1</strain>
    </source>
</reference>
<dbReference type="Proteomes" id="UP000018211">
    <property type="component" value="Unassembled WGS sequence"/>
</dbReference>
<dbReference type="RefSeq" id="WP_022612667.1">
    <property type="nucleotide sequence ID" value="NZ_LK391965.1"/>
</dbReference>
<gene>
    <name evidence="1" type="ORF">VIBNISOn1_450030</name>
</gene>
<name>A0AAV2VTW5_9VIBR</name>
<evidence type="ECO:0000313" key="1">
    <source>
        <dbReference type="EMBL" id="CCO48067.1"/>
    </source>
</evidence>
<accession>A0AAV2VTW5</accession>
<dbReference type="AlphaFoldDB" id="A0AAV2VTW5"/>
<protein>
    <recommendedName>
        <fullName evidence="3">DUF2489 domain-containing protein</fullName>
    </recommendedName>
</protein>
<proteinExistence type="predicted"/>
<comment type="caution">
    <text evidence="1">The sequence shown here is derived from an EMBL/GenBank/DDBJ whole genome shotgun (WGS) entry which is preliminary data.</text>
</comment>
<organism evidence="1 2">
    <name type="scientific">Vibrio nigripulchritudo SOn1</name>
    <dbReference type="NCBI Taxonomy" id="1238450"/>
    <lineage>
        <taxon>Bacteria</taxon>
        <taxon>Pseudomonadati</taxon>
        <taxon>Pseudomonadota</taxon>
        <taxon>Gammaproteobacteria</taxon>
        <taxon>Vibrionales</taxon>
        <taxon>Vibrionaceae</taxon>
        <taxon>Vibrio</taxon>
    </lineage>
</organism>
<sequence>MTYVTFAFVFVFVFLAFVIRAFSFRKKATNCAIDALKATVNTLPEESTPSKRVMVYRLTSKYQELSHRIPSNDIRDYAEKMLMIQKPQPEHIAMLLLMSVSTDFKHEQNSANVDAYADIAKWCEAAYDHLATADRVDHETYK</sequence>
<dbReference type="EMBL" id="CAOF01000137">
    <property type="protein sequence ID" value="CCO48067.1"/>
    <property type="molecule type" value="Genomic_DNA"/>
</dbReference>
<evidence type="ECO:0008006" key="3">
    <source>
        <dbReference type="Google" id="ProtNLM"/>
    </source>
</evidence>
<evidence type="ECO:0000313" key="2">
    <source>
        <dbReference type="Proteomes" id="UP000018211"/>
    </source>
</evidence>